<dbReference type="Proteomes" id="UP001732700">
    <property type="component" value="Chromosome 1C"/>
</dbReference>
<sequence>MGSKPPSQCSPPKKRARLVGPDESNDILPTDVLQEVLLRLPSKCLGRLRTVCQSWRRMLSDPVFVFTHASRSNADSILVVAAHYPDRELVDLILVDVATGAVLKRMDGLARRRELLCFVGPGPGGGAVQVLDPATDDTTEVCPPPDPYYDHASFPASFYLVGHVPATGEHKVLHVTDVRGEQSCEVFSIGAGGRERHQRWRTTRSTPPVRVESSARRRAVVNGVAYFLPFRFQDLTHYDIVTAFDLETEEWRPAPIQGPVCNREESGLLLNFSLAELDGRLVMVHRNYNMDMYSLTDAEKGKWSKTLSLRLDWVVHRECEYFAQPLAVLDDGRIALFVPGTVRGVLRVYDPTTETSTDMLRMYRDCTVAGLYRGSILPFRATCVKP</sequence>
<evidence type="ECO:0000313" key="1">
    <source>
        <dbReference type="EnsemblPlants" id="AVESA.00010b.r2.1CG0086810.1.CDS.1"/>
    </source>
</evidence>
<proteinExistence type="predicted"/>
<name>A0ACD5TN59_AVESA</name>
<reference evidence="1" key="1">
    <citation type="submission" date="2021-05" db="EMBL/GenBank/DDBJ databases">
        <authorList>
            <person name="Scholz U."/>
            <person name="Mascher M."/>
            <person name="Fiebig A."/>
        </authorList>
    </citation>
    <scope>NUCLEOTIDE SEQUENCE [LARGE SCALE GENOMIC DNA]</scope>
</reference>
<organism evidence="1 2">
    <name type="scientific">Avena sativa</name>
    <name type="common">Oat</name>
    <dbReference type="NCBI Taxonomy" id="4498"/>
    <lineage>
        <taxon>Eukaryota</taxon>
        <taxon>Viridiplantae</taxon>
        <taxon>Streptophyta</taxon>
        <taxon>Embryophyta</taxon>
        <taxon>Tracheophyta</taxon>
        <taxon>Spermatophyta</taxon>
        <taxon>Magnoliopsida</taxon>
        <taxon>Liliopsida</taxon>
        <taxon>Poales</taxon>
        <taxon>Poaceae</taxon>
        <taxon>BOP clade</taxon>
        <taxon>Pooideae</taxon>
        <taxon>Poodae</taxon>
        <taxon>Poeae</taxon>
        <taxon>Poeae Chloroplast Group 1 (Aveneae type)</taxon>
        <taxon>Aveninae</taxon>
        <taxon>Avena</taxon>
    </lineage>
</organism>
<evidence type="ECO:0000313" key="2">
    <source>
        <dbReference type="Proteomes" id="UP001732700"/>
    </source>
</evidence>
<keyword evidence="2" id="KW-1185">Reference proteome</keyword>
<dbReference type="EnsemblPlants" id="AVESA.00010b.r2.1CG0086810.1">
    <property type="protein sequence ID" value="AVESA.00010b.r2.1CG0086810.1.CDS.1"/>
    <property type="gene ID" value="AVESA.00010b.r2.1CG0086810"/>
</dbReference>
<reference evidence="1" key="2">
    <citation type="submission" date="2025-09" db="UniProtKB">
        <authorList>
            <consortium name="EnsemblPlants"/>
        </authorList>
    </citation>
    <scope>IDENTIFICATION</scope>
</reference>
<protein>
    <submittedName>
        <fullName evidence="1">Uncharacterized protein</fullName>
    </submittedName>
</protein>
<accession>A0ACD5TN59</accession>